<keyword evidence="3" id="KW-1185">Reference proteome</keyword>
<protein>
    <recommendedName>
        <fullName evidence="4">DUF1269 domain-containing protein</fullName>
    </recommendedName>
</protein>
<evidence type="ECO:0000313" key="2">
    <source>
        <dbReference type="EMBL" id="OIS93461.1"/>
    </source>
</evidence>
<proteinExistence type="predicted"/>
<dbReference type="Proteomes" id="UP000182985">
    <property type="component" value="Unassembled WGS sequence"/>
</dbReference>
<feature type="transmembrane region" description="Helical" evidence="1">
    <location>
        <begin position="55"/>
        <end position="79"/>
    </location>
</feature>
<evidence type="ECO:0000313" key="3">
    <source>
        <dbReference type="Proteomes" id="UP000182985"/>
    </source>
</evidence>
<dbReference type="OrthoDB" id="275223at2"/>
<name>A0A1J6HKE8_9HYPH</name>
<comment type="caution">
    <text evidence="2">The sequence shown here is derived from an EMBL/GenBank/DDBJ whole genome shotgun (WGS) entry which is preliminary data.</text>
</comment>
<keyword evidence="1" id="KW-0812">Transmembrane</keyword>
<dbReference type="InterPro" id="IPR009200">
    <property type="entry name" value="DUF1269_membrane"/>
</dbReference>
<evidence type="ECO:0008006" key="4">
    <source>
        <dbReference type="Google" id="ProtNLM"/>
    </source>
</evidence>
<gene>
    <name evidence="2" type="ORF">BLA27_10910</name>
</gene>
<organism evidence="2 3">
    <name type="scientific">Brucella cytisi</name>
    <dbReference type="NCBI Taxonomy" id="407152"/>
    <lineage>
        <taxon>Bacteria</taxon>
        <taxon>Pseudomonadati</taxon>
        <taxon>Pseudomonadota</taxon>
        <taxon>Alphaproteobacteria</taxon>
        <taxon>Hyphomicrobiales</taxon>
        <taxon>Brucellaceae</taxon>
        <taxon>Brucella/Ochrobactrum group</taxon>
        <taxon>Brucella</taxon>
    </lineage>
</organism>
<keyword evidence="1" id="KW-0472">Membrane</keyword>
<evidence type="ECO:0000256" key="1">
    <source>
        <dbReference type="SAM" id="Phobius"/>
    </source>
</evidence>
<keyword evidence="1" id="KW-1133">Transmembrane helix</keyword>
<dbReference type="AlphaFoldDB" id="A0A1J6HKE8"/>
<dbReference type="RefSeq" id="WP_071631773.1">
    <property type="nucleotide sequence ID" value="NZ_JBCAUP010000026.1"/>
</dbReference>
<accession>A0A1J6HKE8</accession>
<reference evidence="2 3" key="1">
    <citation type="submission" date="2016-10" db="EMBL/GenBank/DDBJ databases">
        <title>The Draft Genome Sequence of the Potato Rhizosphere Bacteria Ochrobactrum sp. IPA7.2.</title>
        <authorList>
            <person name="Gogoleva N.E."/>
            <person name="Khlopko Y.A."/>
            <person name="Burygin G.L."/>
            <person name="Plotnikov A.O."/>
        </authorList>
    </citation>
    <scope>NUCLEOTIDE SEQUENCE [LARGE SCALE GENOMIC DNA]</scope>
    <source>
        <strain evidence="2 3">IPA7.2</strain>
    </source>
</reference>
<sequence length="174" mass="18437">MSELVVIGFDTVGEADAVLLKLNQLQKEYLVDLEDAVIVVRDEQGKVHLKQKYNLPAMGAGSGLLSGAIWGGLVGLIFLNPLAGMALGGAVGAGAGALSGSLADYGIDDKFIVSLGETIPENSSALFVLLRKIQWDRVMADFPDLRGRVLKTSLSLEQEQRLKEALEGALPTTS</sequence>
<dbReference type="Pfam" id="PF06897">
    <property type="entry name" value="DUF1269"/>
    <property type="match status" value="1"/>
</dbReference>
<dbReference type="EMBL" id="MOEC01000009">
    <property type="protein sequence ID" value="OIS93461.1"/>
    <property type="molecule type" value="Genomic_DNA"/>
</dbReference>